<dbReference type="Pfam" id="PF00462">
    <property type="entry name" value="Glutaredoxin"/>
    <property type="match status" value="1"/>
</dbReference>
<dbReference type="PROSITE" id="PS51354">
    <property type="entry name" value="GLUTAREDOXIN_2"/>
    <property type="match status" value="1"/>
</dbReference>
<evidence type="ECO:0000313" key="3">
    <source>
        <dbReference type="Proteomes" id="UP000256541"/>
    </source>
</evidence>
<proteinExistence type="predicted"/>
<reference evidence="2 3" key="1">
    <citation type="submission" date="2017-04" db="EMBL/GenBank/DDBJ databases">
        <title>Comparative genome analysis of Subtercola boreus.</title>
        <authorList>
            <person name="Cho Y.-J."/>
            <person name="Cho A."/>
            <person name="Kim O.-S."/>
            <person name="Lee J.-I."/>
        </authorList>
    </citation>
    <scope>NUCLEOTIDE SEQUENCE [LARGE SCALE GENOMIC DNA]</scope>
    <source>
        <strain evidence="2 3">P27479</strain>
    </source>
</reference>
<dbReference type="AlphaFoldDB" id="A0A3E0VUQ8"/>
<dbReference type="SUPFAM" id="SSF52833">
    <property type="entry name" value="Thioredoxin-like"/>
    <property type="match status" value="1"/>
</dbReference>
<dbReference type="InterPro" id="IPR036249">
    <property type="entry name" value="Thioredoxin-like_sf"/>
</dbReference>
<sequence>MVRDALIVYTLPSCVQCTATKRALDTAGVPYVTVDLTVDKTAVDLVKELGHTQAPVVTVGGASWSGYRPDVIAVVAAARATTPGVRKFA</sequence>
<dbReference type="Proteomes" id="UP000256541">
    <property type="component" value="Unassembled WGS sequence"/>
</dbReference>
<dbReference type="OrthoDB" id="5117934at2"/>
<dbReference type="InterPro" id="IPR002109">
    <property type="entry name" value="Glutaredoxin"/>
</dbReference>
<organism evidence="2 3">
    <name type="scientific">Subtercola boreus</name>
    <dbReference type="NCBI Taxonomy" id="120213"/>
    <lineage>
        <taxon>Bacteria</taxon>
        <taxon>Bacillati</taxon>
        <taxon>Actinomycetota</taxon>
        <taxon>Actinomycetes</taxon>
        <taxon>Micrococcales</taxon>
        <taxon>Microbacteriaceae</taxon>
        <taxon>Subtercola</taxon>
    </lineage>
</organism>
<gene>
    <name evidence="2" type="ORF">B7R22_14355</name>
</gene>
<dbReference type="Gene3D" id="3.40.30.10">
    <property type="entry name" value="Glutaredoxin"/>
    <property type="match status" value="1"/>
</dbReference>
<name>A0A3E0VUQ8_9MICO</name>
<accession>A0A3E0VUQ8</accession>
<dbReference type="CDD" id="cd02976">
    <property type="entry name" value="NrdH"/>
    <property type="match status" value="1"/>
</dbReference>
<evidence type="ECO:0000313" key="2">
    <source>
        <dbReference type="EMBL" id="RFA13093.1"/>
    </source>
</evidence>
<feature type="domain" description="Glutaredoxin" evidence="1">
    <location>
        <begin position="7"/>
        <end position="61"/>
    </location>
</feature>
<evidence type="ECO:0000259" key="1">
    <source>
        <dbReference type="Pfam" id="PF00462"/>
    </source>
</evidence>
<protein>
    <submittedName>
        <fullName evidence="2">NrdH-redoxin</fullName>
    </submittedName>
</protein>
<dbReference type="EMBL" id="NBXB01000038">
    <property type="protein sequence ID" value="RFA13093.1"/>
    <property type="molecule type" value="Genomic_DNA"/>
</dbReference>
<comment type="caution">
    <text evidence="2">The sequence shown here is derived from an EMBL/GenBank/DDBJ whole genome shotgun (WGS) entry which is preliminary data.</text>
</comment>